<dbReference type="GO" id="GO:0016747">
    <property type="term" value="F:acyltransferase activity, transferring groups other than amino-acyl groups"/>
    <property type="evidence" value="ECO:0007669"/>
    <property type="project" value="InterPro"/>
</dbReference>
<dbReference type="Proteomes" id="UP000052052">
    <property type="component" value="Unassembled WGS sequence"/>
</dbReference>
<name>A0A0R0CMP6_9GAMM</name>
<sequence length="152" mass="16933">MDITIRGPADNELEQVAVLFDAYRQFYGQATDIDRACQFLRERQQRHQSVLIVAEVGGEIIGFTQLYPMYSSVQTAPLFILNDLYVQQNFRRQGIGRLLLDAAAVASSAAGATRLMLETGSDNLAAQSLYRAAGWREESSQWYSLPLAALPD</sequence>
<evidence type="ECO:0000313" key="4">
    <source>
        <dbReference type="EMBL" id="KRG67370.1"/>
    </source>
</evidence>
<gene>
    <name evidence="4" type="ORF">ABB29_15695</name>
</gene>
<protein>
    <recommendedName>
        <fullName evidence="3">N-acetyltransferase domain-containing protein</fullName>
    </recommendedName>
</protein>
<dbReference type="PROSITE" id="PS51186">
    <property type="entry name" value="GNAT"/>
    <property type="match status" value="1"/>
</dbReference>
<dbReference type="SUPFAM" id="SSF55729">
    <property type="entry name" value="Acyl-CoA N-acyltransferases (Nat)"/>
    <property type="match status" value="1"/>
</dbReference>
<keyword evidence="1" id="KW-0808">Transferase</keyword>
<evidence type="ECO:0000256" key="1">
    <source>
        <dbReference type="ARBA" id="ARBA00022679"/>
    </source>
</evidence>
<accession>A0A0R0CMP6</accession>
<dbReference type="CDD" id="cd04301">
    <property type="entry name" value="NAT_SF"/>
    <property type="match status" value="1"/>
</dbReference>
<evidence type="ECO:0000313" key="5">
    <source>
        <dbReference type="Proteomes" id="UP000052052"/>
    </source>
</evidence>
<keyword evidence="2" id="KW-0012">Acyltransferase</keyword>
<dbReference type="InterPro" id="IPR050832">
    <property type="entry name" value="Bact_Acetyltransf"/>
</dbReference>
<dbReference type="OrthoDB" id="9792929at2"/>
<dbReference type="InterPro" id="IPR016181">
    <property type="entry name" value="Acyl_CoA_acyltransferase"/>
</dbReference>
<dbReference type="EMBL" id="LDJL01000023">
    <property type="protein sequence ID" value="KRG67370.1"/>
    <property type="molecule type" value="Genomic_DNA"/>
</dbReference>
<proteinExistence type="predicted"/>
<feature type="domain" description="N-acetyltransferase" evidence="3">
    <location>
        <begin position="3"/>
        <end position="152"/>
    </location>
</feature>
<evidence type="ECO:0000256" key="2">
    <source>
        <dbReference type="ARBA" id="ARBA00023315"/>
    </source>
</evidence>
<dbReference type="PATRIC" id="fig|344882.3.peg.1874"/>
<keyword evidence="5" id="KW-1185">Reference proteome</keyword>
<organism evidence="4 5">
    <name type="scientific">Pseudoxanthomonas dokdonensis</name>
    <dbReference type="NCBI Taxonomy" id="344882"/>
    <lineage>
        <taxon>Bacteria</taxon>
        <taxon>Pseudomonadati</taxon>
        <taxon>Pseudomonadota</taxon>
        <taxon>Gammaproteobacteria</taxon>
        <taxon>Lysobacterales</taxon>
        <taxon>Lysobacteraceae</taxon>
        <taxon>Pseudoxanthomonas</taxon>
    </lineage>
</organism>
<dbReference type="PANTHER" id="PTHR43877">
    <property type="entry name" value="AMINOALKYLPHOSPHONATE N-ACETYLTRANSFERASE-RELATED-RELATED"/>
    <property type="match status" value="1"/>
</dbReference>
<reference evidence="4 5" key="1">
    <citation type="submission" date="2015-05" db="EMBL/GenBank/DDBJ databases">
        <title>Genome sequencing and analysis of members of genus Stenotrophomonas.</title>
        <authorList>
            <person name="Patil P.P."/>
            <person name="Midha S."/>
            <person name="Patil P.B."/>
        </authorList>
    </citation>
    <scope>NUCLEOTIDE SEQUENCE [LARGE SCALE GENOMIC DNA]</scope>
    <source>
        <strain evidence="4 5">DSM 21858</strain>
    </source>
</reference>
<dbReference type="STRING" id="344882.ABB29_15695"/>
<dbReference type="Gene3D" id="3.40.630.30">
    <property type="match status" value="1"/>
</dbReference>
<dbReference type="Pfam" id="PF00583">
    <property type="entry name" value="Acetyltransf_1"/>
    <property type="match status" value="1"/>
</dbReference>
<comment type="caution">
    <text evidence="4">The sequence shown here is derived from an EMBL/GenBank/DDBJ whole genome shotgun (WGS) entry which is preliminary data.</text>
</comment>
<dbReference type="PANTHER" id="PTHR43877:SF2">
    <property type="entry name" value="AMINOALKYLPHOSPHONATE N-ACETYLTRANSFERASE-RELATED"/>
    <property type="match status" value="1"/>
</dbReference>
<evidence type="ECO:0000259" key="3">
    <source>
        <dbReference type="PROSITE" id="PS51186"/>
    </source>
</evidence>
<dbReference type="InterPro" id="IPR000182">
    <property type="entry name" value="GNAT_dom"/>
</dbReference>
<dbReference type="RefSeq" id="WP_057660807.1">
    <property type="nucleotide sequence ID" value="NZ_LDJL01000023.1"/>
</dbReference>
<dbReference type="AlphaFoldDB" id="A0A0R0CMP6"/>